<name>A0A6J3LUS5_9PEZI</name>
<evidence type="ECO:0008006" key="3">
    <source>
        <dbReference type="Google" id="ProtNLM"/>
    </source>
</evidence>
<organism evidence="2">
    <name type="scientific">Dissoconium aciculare CBS 342.82</name>
    <dbReference type="NCBI Taxonomy" id="1314786"/>
    <lineage>
        <taxon>Eukaryota</taxon>
        <taxon>Fungi</taxon>
        <taxon>Dikarya</taxon>
        <taxon>Ascomycota</taxon>
        <taxon>Pezizomycotina</taxon>
        <taxon>Dothideomycetes</taxon>
        <taxon>Dothideomycetidae</taxon>
        <taxon>Mycosphaerellales</taxon>
        <taxon>Dissoconiaceae</taxon>
        <taxon>Dissoconium</taxon>
    </lineage>
</organism>
<accession>A0A6J3LUS5</accession>
<dbReference type="GeneID" id="54359650"/>
<proteinExistence type="predicted"/>
<sequence length="514" mass="56884">MSSLLSNILSILEERDIALGRDDVAWAFERPETKESLTAWVNEYLTPETLLTKDELQYAENHNVDTLTSTSKCRAPSDLEIEAALSSLEASTAAIEKQCRALETQKSFLKQLSTDKQTASPEPDESVRTLQQKKFTRDQAQASLEADELSQALSSKLQSVTKQVETASGRASSHVERILEKDDRLLGGLQKLVPRLSTSVEPDDAAEEVENLCSTLASFTVREIHARLDAAYKNTIAKHSGLGNGSMEGSLSEQQSRQRETLQAELDELGGEIEGLVTIAIDNHYRKPLRQSMFAAHTENQNQKAQWGEYTVMTLQYLAARLEILDEHVQQVQGHSAALQTITDALREITKSARRDTEGAGGPDKAMARGLKPLRLVQANLSESQDPTFQLLRQLDVRVMDVTSATTVSEVLAPTLDERREKLALLSGNVEETIADTVIRSLAKTDAHVHDILTAVYAPTKYRSIQLVDGTLQSALDQFEMETETVGNVMRELNFDTITHTVKTKQANLIAQLT</sequence>
<reference evidence="2" key="1">
    <citation type="submission" date="2020-01" db="EMBL/GenBank/DDBJ databases">
        <authorList>
            <consortium name="DOE Joint Genome Institute"/>
            <person name="Haridas S."/>
            <person name="Albert R."/>
            <person name="Binder M."/>
            <person name="Bloem J."/>
            <person name="Labutti K."/>
            <person name="Salamov A."/>
            <person name="Andreopoulos B."/>
            <person name="Baker S.E."/>
            <person name="Barry K."/>
            <person name="Bills G."/>
            <person name="Bluhm B.H."/>
            <person name="Cannon C."/>
            <person name="Castanera R."/>
            <person name="Culley D.E."/>
            <person name="Daum C."/>
            <person name="Ezra D."/>
            <person name="Gonzalez J.B."/>
            <person name="Henrissat B."/>
            <person name="Kuo A."/>
            <person name="Liang C."/>
            <person name="Lipzen A."/>
            <person name="Lutzoni F."/>
            <person name="Magnuson J."/>
            <person name="Mondo S."/>
            <person name="Nolan M."/>
            <person name="Ohm R."/>
            <person name="Pangilinan J."/>
            <person name="Park H.-J."/>
            <person name="Ramirez L."/>
            <person name="Alfaro M."/>
            <person name="Sun H."/>
            <person name="Tritt A."/>
            <person name="Yoshinaga Y."/>
            <person name="Zwiers L.-H."/>
            <person name="Turgeon B.G."/>
            <person name="Goodwin S.B."/>
            <person name="Spatafora J.W."/>
            <person name="Crous P.W."/>
            <person name="Grigoriev I.V."/>
        </authorList>
    </citation>
    <scope>NUCLEOTIDE SEQUENCE</scope>
    <source>
        <strain evidence="2">CBS 342.82</strain>
    </source>
</reference>
<dbReference type="Proteomes" id="UP000504637">
    <property type="component" value="Unplaced"/>
</dbReference>
<dbReference type="AlphaFoldDB" id="A0A6J3LUS5"/>
<gene>
    <name evidence="2" type="ORF">K489DRAFT_325784</name>
</gene>
<protein>
    <recommendedName>
        <fullName evidence="3">HAUS augmin-like complex subunit 3 N-terminal domain-containing protein</fullName>
    </recommendedName>
</protein>
<dbReference type="RefSeq" id="XP_033456561.1">
    <property type="nucleotide sequence ID" value="XM_033601850.1"/>
</dbReference>
<keyword evidence="1" id="KW-1185">Reference proteome</keyword>
<dbReference type="OrthoDB" id="5314201at2759"/>
<evidence type="ECO:0000313" key="1">
    <source>
        <dbReference type="Proteomes" id="UP000504637"/>
    </source>
</evidence>
<reference evidence="2" key="2">
    <citation type="submission" date="2020-04" db="EMBL/GenBank/DDBJ databases">
        <authorList>
            <consortium name="NCBI Genome Project"/>
        </authorList>
    </citation>
    <scope>NUCLEOTIDE SEQUENCE</scope>
    <source>
        <strain evidence="2">CBS 342.82</strain>
    </source>
</reference>
<reference evidence="2" key="3">
    <citation type="submission" date="2025-08" db="UniProtKB">
        <authorList>
            <consortium name="RefSeq"/>
        </authorList>
    </citation>
    <scope>IDENTIFICATION</scope>
    <source>
        <strain evidence="2">CBS 342.82</strain>
    </source>
</reference>
<evidence type="ECO:0000313" key="2">
    <source>
        <dbReference type="RefSeq" id="XP_033456561.1"/>
    </source>
</evidence>